<sequence>MTRKAFFSFRHEPDYWRAINVRNCWTNNERTVAGFFEPTEWEGVKRQADSVIATWIDEQLRDTSVTVVLIGIDTAKSKWIEYEINASLARGNGVLGIYIHEIKNSKGITTARGANPLDALVPARSGSLAYPVYDWFKDDGYTNLNSWIEAAALVAGN</sequence>
<dbReference type="AlphaFoldDB" id="A0A2G8SZR8"/>
<accession>A0A2G8SZR8</accession>
<dbReference type="Proteomes" id="UP000228593">
    <property type="component" value="Unassembled WGS sequence"/>
</dbReference>
<proteinExistence type="predicted"/>
<dbReference type="InterPro" id="IPR015032">
    <property type="entry name" value="ThsB__TIR-like_domain"/>
</dbReference>
<feature type="domain" description="Thoeris protein ThsB TIR-like" evidence="1">
    <location>
        <begin position="6"/>
        <end position="102"/>
    </location>
</feature>
<name>A0A2G8SZR8_9BURK</name>
<evidence type="ECO:0000313" key="2">
    <source>
        <dbReference type="EMBL" id="PIL39307.1"/>
    </source>
</evidence>
<evidence type="ECO:0000259" key="1">
    <source>
        <dbReference type="Pfam" id="PF08937"/>
    </source>
</evidence>
<evidence type="ECO:0000313" key="3">
    <source>
        <dbReference type="Proteomes" id="UP000228593"/>
    </source>
</evidence>
<gene>
    <name evidence="2" type="ORF">CR103_13325</name>
</gene>
<keyword evidence="3" id="KW-1185">Reference proteome</keyword>
<organism evidence="2 3">
    <name type="scientific">Massilia psychrophila</name>
    <dbReference type="NCBI Taxonomy" id="1603353"/>
    <lineage>
        <taxon>Bacteria</taxon>
        <taxon>Pseudomonadati</taxon>
        <taxon>Pseudomonadota</taxon>
        <taxon>Betaproteobacteria</taxon>
        <taxon>Burkholderiales</taxon>
        <taxon>Oxalobacteraceae</taxon>
        <taxon>Telluria group</taxon>
        <taxon>Massilia</taxon>
    </lineage>
</organism>
<dbReference type="EMBL" id="PDOB01000020">
    <property type="protein sequence ID" value="PIL39307.1"/>
    <property type="molecule type" value="Genomic_DNA"/>
</dbReference>
<protein>
    <recommendedName>
        <fullName evidence="1">Thoeris protein ThsB TIR-like domain-containing protein</fullName>
    </recommendedName>
</protein>
<dbReference type="Pfam" id="PF08937">
    <property type="entry name" value="ThsB_TIR"/>
    <property type="match status" value="1"/>
</dbReference>
<dbReference type="SUPFAM" id="SSF52206">
    <property type="entry name" value="Hypothetical protein MTH538"/>
    <property type="match status" value="1"/>
</dbReference>
<dbReference type="OrthoDB" id="9811746at2"/>
<reference evidence="2 3" key="1">
    <citation type="submission" date="2017-10" db="EMBL/GenBank/DDBJ databases">
        <title>Massilia psychrophilum sp. nov., a novel purple-pigmented bacterium isolated from Tianshan glacier, Xinjiang Municipality, China.</title>
        <authorList>
            <person name="Wang H."/>
        </authorList>
    </citation>
    <scope>NUCLEOTIDE SEQUENCE [LARGE SCALE GENOMIC DNA]</scope>
    <source>
        <strain evidence="2 3">JCM 30813</strain>
    </source>
</reference>
<dbReference type="InterPro" id="IPR036490">
    <property type="entry name" value="ThsB_TIR-like_sf"/>
</dbReference>
<dbReference type="RefSeq" id="WP_099916477.1">
    <property type="nucleotide sequence ID" value="NZ_BMHS01000007.1"/>
</dbReference>
<comment type="caution">
    <text evidence="2">The sequence shown here is derived from an EMBL/GenBank/DDBJ whole genome shotgun (WGS) entry which is preliminary data.</text>
</comment>
<dbReference type="Gene3D" id="3.40.50.9200">
    <property type="entry name" value="Hypothetical protein MTH538"/>
    <property type="match status" value="1"/>
</dbReference>